<proteinExistence type="predicted"/>
<evidence type="ECO:0000256" key="1">
    <source>
        <dbReference type="SAM" id="SignalP"/>
    </source>
</evidence>
<accession>A0A6H5H183</accession>
<gene>
    <name evidence="2" type="ORF">NTEN_LOCUS14308</name>
    <name evidence="3" type="ORF">NTEN_LOCUS14324</name>
</gene>
<keyword evidence="4" id="KW-1185">Reference proteome</keyword>
<evidence type="ECO:0000313" key="3">
    <source>
        <dbReference type="EMBL" id="CAB0009151.1"/>
    </source>
</evidence>
<dbReference type="Proteomes" id="UP000479000">
    <property type="component" value="Unassembled WGS sequence"/>
</dbReference>
<protein>
    <submittedName>
        <fullName evidence="2">Uncharacterized protein</fullName>
    </submittedName>
</protein>
<evidence type="ECO:0000313" key="2">
    <source>
        <dbReference type="EMBL" id="CAB0009134.1"/>
    </source>
</evidence>
<evidence type="ECO:0000313" key="4">
    <source>
        <dbReference type="Proteomes" id="UP000479000"/>
    </source>
</evidence>
<organism evidence="2 4">
    <name type="scientific">Nesidiocoris tenuis</name>
    <dbReference type="NCBI Taxonomy" id="355587"/>
    <lineage>
        <taxon>Eukaryota</taxon>
        <taxon>Metazoa</taxon>
        <taxon>Ecdysozoa</taxon>
        <taxon>Arthropoda</taxon>
        <taxon>Hexapoda</taxon>
        <taxon>Insecta</taxon>
        <taxon>Pterygota</taxon>
        <taxon>Neoptera</taxon>
        <taxon>Paraneoptera</taxon>
        <taxon>Hemiptera</taxon>
        <taxon>Heteroptera</taxon>
        <taxon>Panheteroptera</taxon>
        <taxon>Cimicomorpha</taxon>
        <taxon>Miridae</taxon>
        <taxon>Dicyphina</taxon>
        <taxon>Nesidiocoris</taxon>
    </lineage>
</organism>
<feature type="signal peptide" evidence="1">
    <location>
        <begin position="1"/>
        <end position="16"/>
    </location>
</feature>
<dbReference type="EMBL" id="CADCXU010021535">
    <property type="protein sequence ID" value="CAB0009134.1"/>
    <property type="molecule type" value="Genomic_DNA"/>
</dbReference>
<reference evidence="2 4" key="1">
    <citation type="submission" date="2020-02" db="EMBL/GenBank/DDBJ databases">
        <authorList>
            <person name="Ferguson B K."/>
        </authorList>
    </citation>
    <scope>NUCLEOTIDE SEQUENCE [LARGE SCALE GENOMIC DNA]</scope>
</reference>
<keyword evidence="1" id="KW-0732">Signal</keyword>
<dbReference type="EMBL" id="CADCXU010021546">
    <property type="protein sequence ID" value="CAB0009151.1"/>
    <property type="molecule type" value="Genomic_DNA"/>
</dbReference>
<feature type="chain" id="PRO_5033884306" evidence="1">
    <location>
        <begin position="17"/>
        <end position="53"/>
    </location>
</feature>
<name>A0A6H5H183_9HEMI</name>
<sequence>MHFCLVFANHATLVVSSSSQMCGRDPLNTCPRWLKWEEWPIPIENEHAQAYLI</sequence>
<dbReference type="AlphaFoldDB" id="A0A6H5H183"/>